<proteinExistence type="predicted"/>
<dbReference type="InterPro" id="IPR006175">
    <property type="entry name" value="YjgF/YER057c/UK114"/>
</dbReference>
<dbReference type="EMBL" id="QJVD01000003">
    <property type="protein sequence ID" value="PYI69129.1"/>
    <property type="molecule type" value="Genomic_DNA"/>
</dbReference>
<accession>A0A2V5LC63</accession>
<dbReference type="Gene3D" id="3.30.1330.40">
    <property type="entry name" value="RutC-like"/>
    <property type="match status" value="1"/>
</dbReference>
<keyword evidence="2" id="KW-1185">Reference proteome</keyword>
<sequence>MKRFATFPGLADSVGPFSQAVQANGLIFTTGQIPLITSVDHRPQDFAGSVRQVLLNVKTVLEGAGSSLDSVVNVTTYLTSLDQREEYERIYAEVFGSNLPATTSVCVGIWDFTFEIQCIAVAEGAGEA</sequence>
<dbReference type="PANTHER" id="PTHR11803:SF44">
    <property type="entry name" value="RUTC FAMILY PROTEIN YJGH"/>
    <property type="match status" value="1"/>
</dbReference>
<organism evidence="1 2">
    <name type="scientific">Arthrobacter livingstonensis</name>
    <dbReference type="NCBI Taxonomy" id="670078"/>
    <lineage>
        <taxon>Bacteria</taxon>
        <taxon>Bacillati</taxon>
        <taxon>Actinomycetota</taxon>
        <taxon>Actinomycetes</taxon>
        <taxon>Micrococcales</taxon>
        <taxon>Micrococcaceae</taxon>
        <taxon>Arthrobacter</taxon>
    </lineage>
</organism>
<evidence type="ECO:0000313" key="2">
    <source>
        <dbReference type="Proteomes" id="UP000247832"/>
    </source>
</evidence>
<dbReference type="AlphaFoldDB" id="A0A2V5LC63"/>
<dbReference type="Proteomes" id="UP000247832">
    <property type="component" value="Unassembled WGS sequence"/>
</dbReference>
<dbReference type="SUPFAM" id="SSF55298">
    <property type="entry name" value="YjgF-like"/>
    <property type="match status" value="1"/>
</dbReference>
<dbReference type="PANTHER" id="PTHR11803">
    <property type="entry name" value="2-IMINOBUTANOATE/2-IMINOPROPANOATE DEAMINASE RIDA"/>
    <property type="match status" value="1"/>
</dbReference>
<dbReference type="Pfam" id="PF01042">
    <property type="entry name" value="Ribonuc_L-PSP"/>
    <property type="match status" value="1"/>
</dbReference>
<gene>
    <name evidence="1" type="ORF">CVV68_04640</name>
</gene>
<dbReference type="GO" id="GO:0005829">
    <property type="term" value="C:cytosol"/>
    <property type="evidence" value="ECO:0007669"/>
    <property type="project" value="TreeGrafter"/>
</dbReference>
<name>A0A2V5LC63_9MICC</name>
<comment type="caution">
    <text evidence="1">The sequence shown here is derived from an EMBL/GenBank/DDBJ whole genome shotgun (WGS) entry which is preliminary data.</text>
</comment>
<dbReference type="InterPro" id="IPR035959">
    <property type="entry name" value="RutC-like_sf"/>
</dbReference>
<dbReference type="GO" id="GO:0019239">
    <property type="term" value="F:deaminase activity"/>
    <property type="evidence" value="ECO:0007669"/>
    <property type="project" value="TreeGrafter"/>
</dbReference>
<reference evidence="1 2" key="1">
    <citation type="submission" date="2018-05" db="EMBL/GenBank/DDBJ databases">
        <title>Genetic diversity of glacier-inhabiting Cryobacterium bacteria in China and description of Cryobacterium mengkeensis sp. nov. and Arthrobacter glacialis sp. nov.</title>
        <authorList>
            <person name="Liu Q."/>
            <person name="Xin Y.-H."/>
        </authorList>
    </citation>
    <scope>NUCLEOTIDE SEQUENCE [LARGE SCALE GENOMIC DNA]</scope>
    <source>
        <strain evidence="1 2">LI2</strain>
    </source>
</reference>
<protein>
    <submittedName>
        <fullName evidence="1">Translation initiation inhibitor</fullName>
    </submittedName>
</protein>
<dbReference type="CDD" id="cd00448">
    <property type="entry name" value="YjgF_YER057c_UK114_family"/>
    <property type="match status" value="1"/>
</dbReference>
<evidence type="ECO:0000313" key="1">
    <source>
        <dbReference type="EMBL" id="PYI69129.1"/>
    </source>
</evidence>
<dbReference type="OrthoDB" id="8684161at2"/>